<organism evidence="1 2">
    <name type="scientific">Dallia pectoralis</name>
    <name type="common">Alaska blackfish</name>
    <dbReference type="NCBI Taxonomy" id="75939"/>
    <lineage>
        <taxon>Eukaryota</taxon>
        <taxon>Metazoa</taxon>
        <taxon>Chordata</taxon>
        <taxon>Craniata</taxon>
        <taxon>Vertebrata</taxon>
        <taxon>Euteleostomi</taxon>
        <taxon>Actinopterygii</taxon>
        <taxon>Neopterygii</taxon>
        <taxon>Teleostei</taxon>
        <taxon>Protacanthopterygii</taxon>
        <taxon>Esociformes</taxon>
        <taxon>Umbridae</taxon>
        <taxon>Dallia</taxon>
    </lineage>
</organism>
<evidence type="ECO:0000313" key="2">
    <source>
        <dbReference type="Proteomes" id="UP001157502"/>
    </source>
</evidence>
<sequence>MDSTRPLKVSCGIRRQDISRKVLETLAPRQDVAPVKVKINLGTRRINKKRVVDQKHVLLGDCFYLTSVIKRLTKCSGLTSLKTTRRSR</sequence>
<dbReference type="EMBL" id="CM055764">
    <property type="protein sequence ID" value="KAJ7984759.1"/>
    <property type="molecule type" value="Genomic_DNA"/>
</dbReference>
<reference evidence="1" key="1">
    <citation type="submission" date="2021-05" db="EMBL/GenBank/DDBJ databases">
        <authorList>
            <person name="Pan Q."/>
            <person name="Jouanno E."/>
            <person name="Zahm M."/>
            <person name="Klopp C."/>
            <person name="Cabau C."/>
            <person name="Louis A."/>
            <person name="Berthelot C."/>
            <person name="Parey E."/>
            <person name="Roest Crollius H."/>
            <person name="Montfort J."/>
            <person name="Robinson-Rechavi M."/>
            <person name="Bouchez O."/>
            <person name="Lampietro C."/>
            <person name="Lopez Roques C."/>
            <person name="Donnadieu C."/>
            <person name="Postlethwait J."/>
            <person name="Bobe J."/>
            <person name="Dillon D."/>
            <person name="Chandos A."/>
            <person name="von Hippel F."/>
            <person name="Guiguen Y."/>
        </authorList>
    </citation>
    <scope>NUCLEOTIDE SEQUENCE</scope>
    <source>
        <strain evidence="1">YG-Jan2019</strain>
    </source>
</reference>
<comment type="caution">
    <text evidence="1">The sequence shown here is derived from an EMBL/GenBank/DDBJ whole genome shotgun (WGS) entry which is preliminary data.</text>
</comment>
<name>A0ACC2F0D7_DALPE</name>
<accession>A0ACC2F0D7</accession>
<keyword evidence="2" id="KW-1185">Reference proteome</keyword>
<protein>
    <submittedName>
        <fullName evidence="1">Uncharacterized protein</fullName>
    </submittedName>
</protein>
<dbReference type="Proteomes" id="UP001157502">
    <property type="component" value="Chromosome 37"/>
</dbReference>
<proteinExistence type="predicted"/>
<evidence type="ECO:0000313" key="1">
    <source>
        <dbReference type="EMBL" id="KAJ7984759.1"/>
    </source>
</evidence>
<gene>
    <name evidence="1" type="ORF">DPEC_G00358100</name>
</gene>